<dbReference type="Proteomes" id="UP000824110">
    <property type="component" value="Unassembled WGS sequence"/>
</dbReference>
<evidence type="ECO:0000313" key="1">
    <source>
        <dbReference type="EMBL" id="HIU62030.1"/>
    </source>
</evidence>
<dbReference type="AlphaFoldDB" id="A0A9D1SJB2"/>
<sequence length="133" mass="14855">MIIDIARQIALKKYSGSFEFEYACPEDLVILPSARIAGKVKVSGKYEIYDDDSVGVELIISYLLEGQCSYCLEPAAQQVDYKADILFLTEDDGENYSYNGFKLDLTTAVNDAVLFSQPQVLLCRPDCKGIDFN</sequence>
<evidence type="ECO:0000313" key="2">
    <source>
        <dbReference type="Proteomes" id="UP000824110"/>
    </source>
</evidence>
<dbReference type="EMBL" id="DVNE01000053">
    <property type="protein sequence ID" value="HIU62030.1"/>
    <property type="molecule type" value="Genomic_DNA"/>
</dbReference>
<reference evidence="1" key="1">
    <citation type="submission" date="2020-10" db="EMBL/GenBank/DDBJ databases">
        <authorList>
            <person name="Gilroy R."/>
        </authorList>
    </citation>
    <scope>NUCLEOTIDE SEQUENCE</scope>
    <source>
        <strain evidence="1">CHK195-12923</strain>
    </source>
</reference>
<name>A0A9D1SJB2_9FIRM</name>
<protein>
    <submittedName>
        <fullName evidence="1">DUF177 domain-containing protein</fullName>
    </submittedName>
</protein>
<reference evidence="1" key="2">
    <citation type="journal article" date="2021" name="PeerJ">
        <title>Extensive microbial diversity within the chicken gut microbiome revealed by metagenomics and culture.</title>
        <authorList>
            <person name="Gilroy R."/>
            <person name="Ravi A."/>
            <person name="Getino M."/>
            <person name="Pursley I."/>
            <person name="Horton D.L."/>
            <person name="Alikhan N.F."/>
            <person name="Baker D."/>
            <person name="Gharbi K."/>
            <person name="Hall N."/>
            <person name="Watson M."/>
            <person name="Adriaenssens E.M."/>
            <person name="Foster-Nyarko E."/>
            <person name="Jarju S."/>
            <person name="Secka A."/>
            <person name="Antonio M."/>
            <person name="Oren A."/>
            <person name="Chaudhuri R.R."/>
            <person name="La Ragione R."/>
            <person name="Hildebrand F."/>
            <person name="Pallen M.J."/>
        </authorList>
    </citation>
    <scope>NUCLEOTIDE SEQUENCE</scope>
    <source>
        <strain evidence="1">CHK195-12923</strain>
    </source>
</reference>
<comment type="caution">
    <text evidence="1">The sequence shown here is derived from an EMBL/GenBank/DDBJ whole genome shotgun (WGS) entry which is preliminary data.</text>
</comment>
<gene>
    <name evidence="1" type="ORF">IAB69_05245</name>
</gene>
<accession>A0A9D1SJB2</accession>
<dbReference type="InterPro" id="IPR003772">
    <property type="entry name" value="YceD"/>
</dbReference>
<proteinExistence type="predicted"/>
<organism evidence="1 2">
    <name type="scientific">Candidatus Coproplasma excrementigallinarum</name>
    <dbReference type="NCBI Taxonomy" id="2840747"/>
    <lineage>
        <taxon>Bacteria</taxon>
        <taxon>Bacillati</taxon>
        <taxon>Bacillota</taxon>
        <taxon>Clostridia</taxon>
        <taxon>Eubacteriales</taxon>
        <taxon>Candidatus Coproplasma</taxon>
    </lineage>
</organism>
<dbReference type="Pfam" id="PF02620">
    <property type="entry name" value="YceD"/>
    <property type="match status" value="1"/>
</dbReference>